<gene>
    <name evidence="2" type="ORF">B0T17DRAFT_585561</name>
</gene>
<accession>A0AA39U0Z0</accession>
<feature type="region of interest" description="Disordered" evidence="1">
    <location>
        <begin position="429"/>
        <end position="487"/>
    </location>
</feature>
<organism evidence="2 3">
    <name type="scientific">Bombardia bombarda</name>
    <dbReference type="NCBI Taxonomy" id="252184"/>
    <lineage>
        <taxon>Eukaryota</taxon>
        <taxon>Fungi</taxon>
        <taxon>Dikarya</taxon>
        <taxon>Ascomycota</taxon>
        <taxon>Pezizomycotina</taxon>
        <taxon>Sordariomycetes</taxon>
        <taxon>Sordariomycetidae</taxon>
        <taxon>Sordariales</taxon>
        <taxon>Lasiosphaeriaceae</taxon>
        <taxon>Bombardia</taxon>
    </lineage>
</organism>
<dbReference type="Proteomes" id="UP001174934">
    <property type="component" value="Unassembled WGS sequence"/>
</dbReference>
<evidence type="ECO:0000313" key="2">
    <source>
        <dbReference type="EMBL" id="KAK0610128.1"/>
    </source>
</evidence>
<dbReference type="Pfam" id="PF14441">
    <property type="entry name" value="OTT_1508_deam"/>
    <property type="match status" value="1"/>
</dbReference>
<proteinExistence type="predicted"/>
<sequence>MDHSAQTEDPLPLEPSRSKCLYEPIVLLYCLIQVNHKYKNTRTPDLETDSHKSPKDAFFCFVDKLGQISDSAVGGDTVTSFAVLQPNVIEYRFASNNRDYQALVGVQEYIASILTRLGKATDSELKKKNWDNSKSIFSQILQKVMSFSRQAIRLYIGTLLEKCDFCIDACNREGTDQVSQSGETLLRAIDRLYHSDFEEFIRIKARQDADPANQSSWSKFRHAMGRLESYYIAVKVLISMRKRHPILFDDFIVTFVPSSPLGETPIVRSQASKIISPLDSNIKEIVSTESCQPSRKKPKAYDIDAKMKVLHKPKNFQPYVHVEVNLLDSILREESKNNERIRFYGESEFGKYIGCSKPTCRLCKLYFDAHPSGVQVRPSHLNLYYNWRVPDIYKSDGPAALKTRNNIVDHIIASIRNVAFETIDTQVVTRKPRDSNTDPSDPLNSTDSGSSMGMIGDGDDDDDLTTMIDDLDLESGPDGNDSEGSIFDVSRSVESFSTLLTMPGNGKGSDGEEVEVVGIDKDFDGVDDDDDDDDGGVAV</sequence>
<reference evidence="2" key="1">
    <citation type="submission" date="2023-06" db="EMBL/GenBank/DDBJ databases">
        <title>Genome-scale phylogeny and comparative genomics of the fungal order Sordariales.</title>
        <authorList>
            <consortium name="Lawrence Berkeley National Laboratory"/>
            <person name="Hensen N."/>
            <person name="Bonometti L."/>
            <person name="Westerberg I."/>
            <person name="Brannstrom I.O."/>
            <person name="Guillou S."/>
            <person name="Cros-Aarteil S."/>
            <person name="Calhoun S."/>
            <person name="Haridas S."/>
            <person name="Kuo A."/>
            <person name="Mondo S."/>
            <person name="Pangilinan J."/>
            <person name="Riley R."/>
            <person name="LaButti K."/>
            <person name="Andreopoulos B."/>
            <person name="Lipzen A."/>
            <person name="Chen C."/>
            <person name="Yanf M."/>
            <person name="Daum C."/>
            <person name="Ng V."/>
            <person name="Clum A."/>
            <person name="Steindorff A."/>
            <person name="Ohm R."/>
            <person name="Martin F."/>
            <person name="Silar P."/>
            <person name="Natvig D."/>
            <person name="Lalanne C."/>
            <person name="Gautier V."/>
            <person name="Ament-velasquez S.L."/>
            <person name="Kruys A."/>
            <person name="Hutchinson M.I."/>
            <person name="Powell A.J."/>
            <person name="Barry K."/>
            <person name="Miller A.N."/>
            <person name="Grigoriev I.V."/>
            <person name="Debuchy R."/>
            <person name="Gladieux P."/>
            <person name="Thoren M.H."/>
            <person name="Johannesson H."/>
        </authorList>
    </citation>
    <scope>NUCLEOTIDE SEQUENCE</scope>
    <source>
        <strain evidence="2">SMH3391-2</strain>
    </source>
</reference>
<feature type="compositionally biased region" description="Low complexity" evidence="1">
    <location>
        <begin position="445"/>
        <end position="454"/>
    </location>
</feature>
<name>A0AA39U0Z0_9PEZI</name>
<evidence type="ECO:0000313" key="3">
    <source>
        <dbReference type="Proteomes" id="UP001174934"/>
    </source>
</evidence>
<dbReference type="EMBL" id="JAULSR010000011">
    <property type="protein sequence ID" value="KAK0610128.1"/>
    <property type="molecule type" value="Genomic_DNA"/>
</dbReference>
<protein>
    <submittedName>
        <fullName evidence="2">Uncharacterized protein</fullName>
    </submittedName>
</protein>
<dbReference type="AlphaFoldDB" id="A0AA39U0Z0"/>
<comment type="caution">
    <text evidence="2">The sequence shown here is derived from an EMBL/GenBank/DDBJ whole genome shotgun (WGS) entry which is preliminary data.</text>
</comment>
<feature type="region of interest" description="Disordered" evidence="1">
    <location>
        <begin position="520"/>
        <end position="539"/>
    </location>
</feature>
<dbReference type="InterPro" id="IPR027796">
    <property type="entry name" value="OTT_1508_deam-like"/>
</dbReference>
<dbReference type="PANTHER" id="PTHR42037:SF1">
    <property type="match status" value="1"/>
</dbReference>
<keyword evidence="3" id="KW-1185">Reference proteome</keyword>
<dbReference type="PANTHER" id="PTHR42037">
    <property type="match status" value="1"/>
</dbReference>
<feature type="compositionally biased region" description="Acidic residues" evidence="1">
    <location>
        <begin position="525"/>
        <end position="539"/>
    </location>
</feature>
<feature type="compositionally biased region" description="Acidic residues" evidence="1">
    <location>
        <begin position="457"/>
        <end position="475"/>
    </location>
</feature>
<evidence type="ECO:0000256" key="1">
    <source>
        <dbReference type="SAM" id="MobiDB-lite"/>
    </source>
</evidence>